<reference evidence="2 3" key="1">
    <citation type="submission" date="2019-03" db="EMBL/GenBank/DDBJ databases">
        <title>Genomic Encyclopedia of Type Strains, Phase IV (KMG-IV): sequencing the most valuable type-strain genomes for metagenomic binning, comparative biology and taxonomic classification.</title>
        <authorList>
            <person name="Goeker M."/>
        </authorList>
    </citation>
    <scope>NUCLEOTIDE SEQUENCE [LARGE SCALE GENOMIC DNA]</scope>
    <source>
        <strain evidence="2 3">DSM 18401</strain>
    </source>
</reference>
<keyword evidence="1" id="KW-0812">Transmembrane</keyword>
<evidence type="ECO:0000313" key="2">
    <source>
        <dbReference type="EMBL" id="TCN30014.1"/>
    </source>
</evidence>
<sequence length="71" mass="7823">MDRPTPTKAPIALAVIASYLILRCLWRIFIPGTEYALPPWPLVSIIVDILTMIALFILKPQVPISGPDAPI</sequence>
<feature type="transmembrane region" description="Helical" evidence="1">
    <location>
        <begin position="36"/>
        <end position="58"/>
    </location>
</feature>
<comment type="caution">
    <text evidence="2">The sequence shown here is derived from an EMBL/GenBank/DDBJ whole genome shotgun (WGS) entry which is preliminary data.</text>
</comment>
<proteinExistence type="predicted"/>
<keyword evidence="1" id="KW-0472">Membrane</keyword>
<dbReference type="AlphaFoldDB" id="A0A4R2BVE8"/>
<feature type="transmembrane region" description="Helical" evidence="1">
    <location>
        <begin position="12"/>
        <end position="30"/>
    </location>
</feature>
<keyword evidence="1" id="KW-1133">Transmembrane helix</keyword>
<protein>
    <submittedName>
        <fullName evidence="2">Uncharacterized protein</fullName>
    </submittedName>
</protein>
<dbReference type="EMBL" id="SLVX01000071">
    <property type="protein sequence ID" value="TCN30014.1"/>
    <property type="molecule type" value="Genomic_DNA"/>
</dbReference>
<dbReference type="Proteomes" id="UP000295351">
    <property type="component" value="Unassembled WGS sequence"/>
</dbReference>
<name>A0A4R2BVE8_SHIGR</name>
<organism evidence="2 3">
    <name type="scientific">Shinella granuli</name>
    <dbReference type="NCBI Taxonomy" id="323621"/>
    <lineage>
        <taxon>Bacteria</taxon>
        <taxon>Pseudomonadati</taxon>
        <taxon>Pseudomonadota</taxon>
        <taxon>Alphaproteobacteria</taxon>
        <taxon>Hyphomicrobiales</taxon>
        <taxon>Rhizobiaceae</taxon>
        <taxon>Shinella</taxon>
    </lineage>
</organism>
<gene>
    <name evidence="2" type="ORF">EV665_1715</name>
</gene>
<evidence type="ECO:0000256" key="1">
    <source>
        <dbReference type="SAM" id="Phobius"/>
    </source>
</evidence>
<accession>A0A4R2BVE8</accession>
<evidence type="ECO:0000313" key="3">
    <source>
        <dbReference type="Proteomes" id="UP000295351"/>
    </source>
</evidence>
<keyword evidence="3" id="KW-1185">Reference proteome</keyword>